<comment type="caution">
    <text evidence="2">The sequence shown here is derived from an EMBL/GenBank/DDBJ whole genome shotgun (WGS) entry which is preliminary data.</text>
</comment>
<feature type="compositionally biased region" description="Polar residues" evidence="1">
    <location>
        <begin position="16"/>
        <end position="27"/>
    </location>
</feature>
<dbReference type="AlphaFoldDB" id="A0A9W7ZM55"/>
<name>A0A9W7ZM55_9FUNG</name>
<dbReference type="EMBL" id="JANBPU010000467">
    <property type="protein sequence ID" value="KAJ1911271.1"/>
    <property type="molecule type" value="Genomic_DNA"/>
</dbReference>
<dbReference type="Pfam" id="PF11312">
    <property type="entry name" value="Methyltransf_34"/>
    <property type="match status" value="1"/>
</dbReference>
<evidence type="ECO:0000313" key="2">
    <source>
        <dbReference type="EMBL" id="KAJ1911271.1"/>
    </source>
</evidence>
<keyword evidence="3" id="KW-1185">Reference proteome</keyword>
<evidence type="ECO:0000313" key="3">
    <source>
        <dbReference type="Proteomes" id="UP001150538"/>
    </source>
</evidence>
<reference evidence="2" key="1">
    <citation type="submission" date="2022-07" db="EMBL/GenBank/DDBJ databases">
        <title>Phylogenomic reconstructions and comparative analyses of Kickxellomycotina fungi.</title>
        <authorList>
            <person name="Reynolds N.K."/>
            <person name="Stajich J.E."/>
            <person name="Barry K."/>
            <person name="Grigoriev I.V."/>
            <person name="Crous P."/>
            <person name="Smith M.E."/>
        </authorList>
    </citation>
    <scope>NUCLEOTIDE SEQUENCE</scope>
    <source>
        <strain evidence="2">NBRC 100468</strain>
    </source>
</reference>
<protein>
    <submittedName>
        <fullName evidence="2">Uncharacterized protein</fullName>
    </submittedName>
</protein>
<accession>A0A9W7ZM55</accession>
<dbReference type="OrthoDB" id="6419443at2759"/>
<feature type="region of interest" description="Disordered" evidence="1">
    <location>
        <begin position="1"/>
        <end position="31"/>
    </location>
</feature>
<dbReference type="Proteomes" id="UP001150538">
    <property type="component" value="Unassembled WGS sequence"/>
</dbReference>
<proteinExistence type="predicted"/>
<gene>
    <name evidence="2" type="ORF">H4219_005992</name>
</gene>
<feature type="compositionally biased region" description="Low complexity" evidence="1">
    <location>
        <begin position="1"/>
        <end position="15"/>
    </location>
</feature>
<organism evidence="2 3">
    <name type="scientific">Mycoemilia scoparia</name>
    <dbReference type="NCBI Taxonomy" id="417184"/>
    <lineage>
        <taxon>Eukaryota</taxon>
        <taxon>Fungi</taxon>
        <taxon>Fungi incertae sedis</taxon>
        <taxon>Zoopagomycota</taxon>
        <taxon>Kickxellomycotina</taxon>
        <taxon>Kickxellomycetes</taxon>
        <taxon>Kickxellales</taxon>
        <taxon>Kickxellaceae</taxon>
        <taxon>Mycoemilia</taxon>
    </lineage>
</organism>
<evidence type="ECO:0000256" key="1">
    <source>
        <dbReference type="SAM" id="MobiDB-lite"/>
    </source>
</evidence>
<dbReference type="InterPro" id="IPR021463">
    <property type="entry name" value="Methyltransf_34"/>
</dbReference>
<sequence length="408" mass="45829">MDVLGNTNKNPNNNNRDFGSQTKSQIETPVPSPIKLSFESLQKVKDVKEKRVEVIEAAAKQTVIAATATSTSGTITKNKSDLVDSPTKSLLSLHNTTTIDGDDDIVKKTKKLLVSGNKKGPKVAENKPIADNTTTATTPAAVITNKTFGLGKNPEQSILNALRQTCYEKVFKDPQELQFRAKKIKQLFYDRDFDSIFLDTDNLPAYIAMYTPRRALCYYNMFINEPELAKLFVTNPRAVLEIPQHQQTQNRSSPQLPIVRRVCCLGGGSGSEMLGISAMICHNQDIQVPRNQDQQAPTTNIIEPLFTIHTQDYADWTSILTNLEQTIKRKWKKLNDPALINYEYSKSSLLDIDSDLEKIIASSDLVTVMFVFNELFSDKSKSMEFIKLMIKCLRKGSYLLVSTQSQKY</sequence>